<reference evidence="1" key="1">
    <citation type="journal article" date="2014" name="Front. Microbiol.">
        <title>High frequency of phylogenetically diverse reductive dehalogenase-homologous genes in deep subseafloor sedimentary metagenomes.</title>
        <authorList>
            <person name="Kawai M."/>
            <person name="Futagami T."/>
            <person name="Toyoda A."/>
            <person name="Takaki Y."/>
            <person name="Nishi S."/>
            <person name="Hori S."/>
            <person name="Arai W."/>
            <person name="Tsubouchi T."/>
            <person name="Morono Y."/>
            <person name="Uchiyama I."/>
            <person name="Ito T."/>
            <person name="Fujiyama A."/>
            <person name="Inagaki F."/>
            <person name="Takami H."/>
        </authorList>
    </citation>
    <scope>NUCLEOTIDE SEQUENCE</scope>
    <source>
        <strain evidence="1">Expedition CK06-06</strain>
    </source>
</reference>
<sequence>MLNNNDICKWADFRQEPIEIPTGTLSRHLEALKRKGFVENFTRGHYRITSEGKKKFHELSSAKKKTRKLNYPPKIILKSGRNYNHWIL</sequence>
<protein>
    <recommendedName>
        <fullName evidence="2">ArnR1-like winged helix-turn-helix domain-containing protein</fullName>
    </recommendedName>
</protein>
<dbReference type="InterPro" id="IPR036390">
    <property type="entry name" value="WH_DNA-bd_sf"/>
</dbReference>
<organism evidence="1">
    <name type="scientific">marine sediment metagenome</name>
    <dbReference type="NCBI Taxonomy" id="412755"/>
    <lineage>
        <taxon>unclassified sequences</taxon>
        <taxon>metagenomes</taxon>
        <taxon>ecological metagenomes</taxon>
    </lineage>
</organism>
<dbReference type="EMBL" id="BART01025001">
    <property type="protein sequence ID" value="GAG95537.1"/>
    <property type="molecule type" value="Genomic_DNA"/>
</dbReference>
<evidence type="ECO:0000313" key="1">
    <source>
        <dbReference type="EMBL" id="GAG95537.1"/>
    </source>
</evidence>
<name>X1CRF8_9ZZZZ</name>
<feature type="non-terminal residue" evidence="1">
    <location>
        <position position="88"/>
    </location>
</feature>
<dbReference type="SUPFAM" id="SSF46785">
    <property type="entry name" value="Winged helix' DNA-binding domain"/>
    <property type="match status" value="1"/>
</dbReference>
<gene>
    <name evidence="1" type="ORF">S01H4_44984</name>
</gene>
<dbReference type="Gene3D" id="1.10.10.10">
    <property type="entry name" value="Winged helix-like DNA-binding domain superfamily/Winged helix DNA-binding domain"/>
    <property type="match status" value="1"/>
</dbReference>
<proteinExistence type="predicted"/>
<accession>X1CRF8</accession>
<dbReference type="AlphaFoldDB" id="X1CRF8"/>
<dbReference type="InterPro" id="IPR036388">
    <property type="entry name" value="WH-like_DNA-bd_sf"/>
</dbReference>
<evidence type="ECO:0008006" key="2">
    <source>
        <dbReference type="Google" id="ProtNLM"/>
    </source>
</evidence>
<comment type="caution">
    <text evidence="1">The sequence shown here is derived from an EMBL/GenBank/DDBJ whole genome shotgun (WGS) entry which is preliminary data.</text>
</comment>